<dbReference type="AlphaFoldDB" id="A0A194ULT5"/>
<keyword evidence="2" id="KW-1185">Reference proteome</keyword>
<proteinExistence type="predicted"/>
<reference evidence="2" key="1">
    <citation type="submission" date="2014-12" db="EMBL/GenBank/DDBJ databases">
        <title>Genome Sequence of Valsa Canker Pathogens Uncovers a Specific Adaption of Colonization on Woody Bark.</title>
        <authorList>
            <person name="Yin Z."/>
            <person name="Liu H."/>
            <person name="Gao X."/>
            <person name="Li Z."/>
            <person name="Song N."/>
            <person name="Ke X."/>
            <person name="Dai Q."/>
            <person name="Wu Y."/>
            <person name="Sun Y."/>
            <person name="Xu J.-R."/>
            <person name="Kang Z.K."/>
            <person name="Wang L."/>
            <person name="Huang L."/>
        </authorList>
    </citation>
    <scope>NUCLEOTIDE SEQUENCE [LARGE SCALE GENOMIC DNA]</scope>
    <source>
        <strain evidence="2">SXYL134</strain>
    </source>
</reference>
<evidence type="ECO:0000313" key="2">
    <source>
        <dbReference type="Proteomes" id="UP000078576"/>
    </source>
</evidence>
<organism evidence="1 2">
    <name type="scientific">Cytospora mali</name>
    <name type="common">Apple Valsa canker fungus</name>
    <name type="synonym">Valsa mali</name>
    <dbReference type="NCBI Taxonomy" id="578113"/>
    <lineage>
        <taxon>Eukaryota</taxon>
        <taxon>Fungi</taxon>
        <taxon>Dikarya</taxon>
        <taxon>Ascomycota</taxon>
        <taxon>Pezizomycotina</taxon>
        <taxon>Sordariomycetes</taxon>
        <taxon>Sordariomycetidae</taxon>
        <taxon>Diaporthales</taxon>
        <taxon>Cytosporaceae</taxon>
        <taxon>Cytospora</taxon>
    </lineage>
</organism>
<evidence type="ECO:0000313" key="1">
    <source>
        <dbReference type="EMBL" id="KUI52618.1"/>
    </source>
</evidence>
<name>A0A194ULT5_CYTMA</name>
<gene>
    <name evidence="1" type="ORF">VP1G_10506</name>
</gene>
<dbReference type="EMBL" id="KN714666">
    <property type="protein sequence ID" value="KUI52618.1"/>
    <property type="molecule type" value="Genomic_DNA"/>
</dbReference>
<sequence>MRRAQHDLMHLLVDLVLQRRTVILDLSHESLDIRSQHLGRESQLPDCQPHHTILLTVGLGEGVGGALVADHSREVHGSLADDLEQRLLTRGHGAGAARLDGQGGALAADDTDAAVALDGVRETDAAFDDGAGFEGFQFDGEVVFDRERVLPYFESAGVSVMGRRGRPEAFRVCCATIDGARNLGIVFCIVGLEAVARLSLAIEARHWLMEAMVGGIGQG</sequence>
<dbReference type="Proteomes" id="UP000078576">
    <property type="component" value="Unassembled WGS sequence"/>
</dbReference>
<protein>
    <submittedName>
        <fullName evidence="1">Uncharacterized protein</fullName>
    </submittedName>
</protein>
<accession>A0A194ULT5</accession>